<gene>
    <name evidence="1" type="ORF">RchiOBHm_Chr5g0037951</name>
</gene>
<dbReference type="Proteomes" id="UP000238479">
    <property type="component" value="Chromosome 5"/>
</dbReference>
<reference evidence="1 2" key="1">
    <citation type="journal article" date="2018" name="Nat. Genet.">
        <title>The Rosa genome provides new insights in the design of modern roses.</title>
        <authorList>
            <person name="Bendahmane M."/>
        </authorList>
    </citation>
    <scope>NUCLEOTIDE SEQUENCE [LARGE SCALE GENOMIC DNA]</scope>
    <source>
        <strain evidence="2">cv. Old Blush</strain>
    </source>
</reference>
<accession>A0A2P6QBW4</accession>
<proteinExistence type="predicted"/>
<name>A0A2P6QBW4_ROSCH</name>
<dbReference type="Gramene" id="PRQ31662">
    <property type="protein sequence ID" value="PRQ31662"/>
    <property type="gene ID" value="RchiOBHm_Chr5g0037951"/>
</dbReference>
<dbReference type="EMBL" id="PDCK01000043">
    <property type="protein sequence ID" value="PRQ31662.1"/>
    <property type="molecule type" value="Genomic_DNA"/>
</dbReference>
<evidence type="ECO:0000313" key="2">
    <source>
        <dbReference type="Proteomes" id="UP000238479"/>
    </source>
</evidence>
<comment type="caution">
    <text evidence="1">The sequence shown here is derived from an EMBL/GenBank/DDBJ whole genome shotgun (WGS) entry which is preliminary data.</text>
</comment>
<dbReference type="AlphaFoldDB" id="A0A2P6QBW4"/>
<organism evidence="1 2">
    <name type="scientific">Rosa chinensis</name>
    <name type="common">China rose</name>
    <dbReference type="NCBI Taxonomy" id="74649"/>
    <lineage>
        <taxon>Eukaryota</taxon>
        <taxon>Viridiplantae</taxon>
        <taxon>Streptophyta</taxon>
        <taxon>Embryophyta</taxon>
        <taxon>Tracheophyta</taxon>
        <taxon>Spermatophyta</taxon>
        <taxon>Magnoliopsida</taxon>
        <taxon>eudicotyledons</taxon>
        <taxon>Gunneridae</taxon>
        <taxon>Pentapetalae</taxon>
        <taxon>rosids</taxon>
        <taxon>fabids</taxon>
        <taxon>Rosales</taxon>
        <taxon>Rosaceae</taxon>
        <taxon>Rosoideae</taxon>
        <taxon>Rosoideae incertae sedis</taxon>
        <taxon>Rosa</taxon>
    </lineage>
</organism>
<evidence type="ECO:0000313" key="1">
    <source>
        <dbReference type="EMBL" id="PRQ31662.1"/>
    </source>
</evidence>
<protein>
    <submittedName>
        <fullName evidence="1">Uncharacterized protein</fullName>
    </submittedName>
</protein>
<keyword evidence="2" id="KW-1185">Reference proteome</keyword>
<sequence>MENVPDCLSFTEAHIRNGQSGLVLHTTWTLFESLVINRIAFLVFIENTLTASLKASAFGNSIPSSNTGFFISFFVNSFHLDHLFFFFLSPF</sequence>